<sequence>RLQNISDAVTLALGTLEYARKTTVVQNRSWTVGAFTLANAKTLEIQHQAESTTSSNGMGNGGGIDDNIYTVAEFWREN</sequence>
<feature type="non-terminal residue" evidence="1">
    <location>
        <position position="1"/>
    </location>
</feature>
<dbReference type="EMBL" id="BART01006084">
    <property type="protein sequence ID" value="GAG57518.1"/>
    <property type="molecule type" value="Genomic_DNA"/>
</dbReference>
<proteinExistence type="predicted"/>
<protein>
    <submittedName>
        <fullName evidence="1">Uncharacterized protein</fullName>
    </submittedName>
</protein>
<reference evidence="1" key="1">
    <citation type="journal article" date="2014" name="Front. Microbiol.">
        <title>High frequency of phylogenetically diverse reductive dehalogenase-homologous genes in deep subseafloor sedimentary metagenomes.</title>
        <authorList>
            <person name="Kawai M."/>
            <person name="Futagami T."/>
            <person name="Toyoda A."/>
            <person name="Takaki Y."/>
            <person name="Nishi S."/>
            <person name="Hori S."/>
            <person name="Arai W."/>
            <person name="Tsubouchi T."/>
            <person name="Morono Y."/>
            <person name="Uchiyama I."/>
            <person name="Ito T."/>
            <person name="Fujiyama A."/>
            <person name="Inagaki F."/>
            <person name="Takami H."/>
        </authorList>
    </citation>
    <scope>NUCLEOTIDE SEQUENCE</scope>
    <source>
        <strain evidence="1">Expedition CK06-06</strain>
    </source>
</reference>
<comment type="caution">
    <text evidence="1">The sequence shown here is derived from an EMBL/GenBank/DDBJ whole genome shotgun (WGS) entry which is preliminary data.</text>
</comment>
<evidence type="ECO:0000313" key="1">
    <source>
        <dbReference type="EMBL" id="GAG57518.1"/>
    </source>
</evidence>
<name>X0ZAT7_9ZZZZ</name>
<accession>X0ZAT7</accession>
<gene>
    <name evidence="1" type="ORF">S01H4_13836</name>
</gene>
<organism evidence="1">
    <name type="scientific">marine sediment metagenome</name>
    <dbReference type="NCBI Taxonomy" id="412755"/>
    <lineage>
        <taxon>unclassified sequences</taxon>
        <taxon>metagenomes</taxon>
        <taxon>ecological metagenomes</taxon>
    </lineage>
</organism>
<dbReference type="AlphaFoldDB" id="X0ZAT7"/>